<protein>
    <recommendedName>
        <fullName evidence="3">3-hydroxyacyl-CoA dehydrogenase C-terminal domain-containing protein</fullName>
    </recommendedName>
</protein>
<dbReference type="GO" id="GO:0006631">
    <property type="term" value="P:fatty acid metabolic process"/>
    <property type="evidence" value="ECO:0007669"/>
    <property type="project" value="InterPro"/>
</dbReference>
<dbReference type="HOGENOM" id="CLU_009834_18_0_11"/>
<dbReference type="PANTHER" id="PTHR48075:SF5">
    <property type="entry name" value="3-HYDROXYBUTYRYL-COA DEHYDROGENASE"/>
    <property type="match status" value="1"/>
</dbReference>
<dbReference type="PROSITE" id="PS00067">
    <property type="entry name" value="3HCDH"/>
    <property type="match status" value="1"/>
</dbReference>
<dbReference type="EMBL" id="AHAE01000065">
    <property type="protein sequence ID" value="EJZ81727.1"/>
    <property type="molecule type" value="Genomic_DNA"/>
</dbReference>
<dbReference type="PANTHER" id="PTHR48075">
    <property type="entry name" value="3-HYDROXYACYL-COA DEHYDROGENASE FAMILY PROTEIN"/>
    <property type="match status" value="1"/>
</dbReference>
<gene>
    <name evidence="4" type="ORF">HMPREF9719_01335</name>
</gene>
<dbReference type="Gene3D" id="1.10.1040.10">
    <property type="entry name" value="N-(1-d-carboxylethyl)-l-norvaline Dehydrogenase, domain 2"/>
    <property type="match status" value="1"/>
</dbReference>
<evidence type="ECO:0000256" key="1">
    <source>
        <dbReference type="ARBA" id="ARBA00005086"/>
    </source>
</evidence>
<reference evidence="4 5" key="1">
    <citation type="submission" date="2012-08" db="EMBL/GenBank/DDBJ databases">
        <title>The Genome Sequence of Turicella otitidis ATCC 51513.</title>
        <authorList>
            <consortium name="The Broad Institute Genome Sequencing Platform"/>
            <person name="Earl A."/>
            <person name="Ward D."/>
            <person name="Feldgarden M."/>
            <person name="Gevers D."/>
            <person name="Huys G."/>
            <person name="Walker B."/>
            <person name="Young S.K."/>
            <person name="Zeng Q."/>
            <person name="Gargeya S."/>
            <person name="Fitzgerald M."/>
            <person name="Haas B."/>
            <person name="Abouelleil A."/>
            <person name="Alvarado L."/>
            <person name="Arachchi H.M."/>
            <person name="Berlin A.M."/>
            <person name="Chapman S.B."/>
            <person name="Goldberg J."/>
            <person name="Griggs A."/>
            <person name="Gujja S."/>
            <person name="Hansen M."/>
            <person name="Howarth C."/>
            <person name="Imamovic A."/>
            <person name="Larimer J."/>
            <person name="McCowen C."/>
            <person name="Montmayeur A."/>
            <person name="Murphy C."/>
            <person name="Neiman D."/>
            <person name="Pearson M."/>
            <person name="Priest M."/>
            <person name="Roberts A."/>
            <person name="Saif S."/>
            <person name="Shea T."/>
            <person name="Sisk P."/>
            <person name="Sykes S."/>
            <person name="Wortman J."/>
            <person name="Nusbaum C."/>
            <person name="Birren B."/>
        </authorList>
    </citation>
    <scope>NUCLEOTIDE SEQUENCE [LARGE SCALE GENOMIC DNA]</scope>
    <source>
        <strain evidence="4 5">ATCC 51513</strain>
    </source>
</reference>
<name>K0YDY5_9CORY</name>
<dbReference type="AlphaFoldDB" id="K0YDY5"/>
<dbReference type="eggNOG" id="COG1250">
    <property type="taxonomic scope" value="Bacteria"/>
</dbReference>
<evidence type="ECO:0000256" key="2">
    <source>
        <dbReference type="ARBA" id="ARBA00009463"/>
    </source>
</evidence>
<dbReference type="InterPro" id="IPR008927">
    <property type="entry name" value="6-PGluconate_DH-like_C_sf"/>
</dbReference>
<dbReference type="Proteomes" id="UP000006078">
    <property type="component" value="Unassembled WGS sequence"/>
</dbReference>
<dbReference type="Gene3D" id="3.40.50.720">
    <property type="entry name" value="NAD(P)-binding Rossmann-like Domain"/>
    <property type="match status" value="1"/>
</dbReference>
<keyword evidence="5" id="KW-1185">Reference proteome</keyword>
<organism evidence="4 5">
    <name type="scientific">Corynebacterium otitidis ATCC 51513</name>
    <dbReference type="NCBI Taxonomy" id="883169"/>
    <lineage>
        <taxon>Bacteria</taxon>
        <taxon>Bacillati</taxon>
        <taxon>Actinomycetota</taxon>
        <taxon>Actinomycetes</taxon>
        <taxon>Mycobacteriales</taxon>
        <taxon>Corynebacteriaceae</taxon>
        <taxon>Corynebacterium</taxon>
    </lineage>
</organism>
<dbReference type="InterPro" id="IPR006180">
    <property type="entry name" value="3-OHacyl-CoA_DH_CS"/>
</dbReference>
<evidence type="ECO:0000313" key="5">
    <source>
        <dbReference type="Proteomes" id="UP000006078"/>
    </source>
</evidence>
<evidence type="ECO:0000313" key="4">
    <source>
        <dbReference type="EMBL" id="EJZ81727.1"/>
    </source>
</evidence>
<dbReference type="SUPFAM" id="SSF48179">
    <property type="entry name" value="6-phosphogluconate dehydrogenase C-terminal domain-like"/>
    <property type="match status" value="1"/>
</dbReference>
<evidence type="ECO:0000259" key="3">
    <source>
        <dbReference type="Pfam" id="PF00725"/>
    </source>
</evidence>
<comment type="caution">
    <text evidence="4">The sequence shown here is derived from an EMBL/GenBank/DDBJ whole genome shotgun (WGS) entry which is preliminary data.</text>
</comment>
<dbReference type="Pfam" id="PF00725">
    <property type="entry name" value="3HCDH"/>
    <property type="match status" value="1"/>
</dbReference>
<dbReference type="GO" id="GO:0016616">
    <property type="term" value="F:oxidoreductase activity, acting on the CH-OH group of donors, NAD or NADP as acceptor"/>
    <property type="evidence" value="ECO:0007669"/>
    <property type="project" value="InterPro"/>
</dbReference>
<proteinExistence type="inferred from homology"/>
<accession>K0YDY5</accession>
<comment type="pathway">
    <text evidence="1">Lipid metabolism; butanoate metabolism.</text>
</comment>
<feature type="domain" description="3-hydroxyacyl-CoA dehydrogenase C-terminal" evidence="3">
    <location>
        <begin position="34"/>
        <end position="125"/>
    </location>
</feature>
<dbReference type="InterPro" id="IPR006108">
    <property type="entry name" value="3HC_DH_C"/>
</dbReference>
<dbReference type="InterPro" id="IPR013328">
    <property type="entry name" value="6PGD_dom2"/>
</dbReference>
<comment type="similarity">
    <text evidence="2">Belongs to the 3-hydroxyacyl-CoA dehydrogenase family.</text>
</comment>
<sequence length="143" mass="15833">MGTDKTDPEVVDELYAFAESMGLEPVLVRKETSGFILNRLNIPLLNAGVALFLEGIADIADIDRTWRVSTGAPRGPFETYDIIGFRPVYDIRVAKDPDDEFAKILKKRIDAGKSGIADGEGFYRYDENGNKLGLAEEFVEDGK</sequence>